<proteinExistence type="predicted"/>
<dbReference type="Proteomes" id="UP000606003">
    <property type="component" value="Unassembled WGS sequence"/>
</dbReference>
<keyword evidence="2" id="KW-1185">Reference proteome</keyword>
<gene>
    <name evidence="1" type="ORF">IC234_21450</name>
</gene>
<evidence type="ECO:0000313" key="2">
    <source>
        <dbReference type="Proteomes" id="UP000606003"/>
    </source>
</evidence>
<dbReference type="EMBL" id="JACXAC010000010">
    <property type="protein sequence ID" value="MBD2724707.1"/>
    <property type="molecule type" value="Genomic_DNA"/>
</dbReference>
<sequence>MKTLSLICSTTLLLLSCSKKEVEPTPPPPAPAQEATVNVAVTYYDATPARGASYLAENPIAKQYSDRIEFAFNSPFASDQLRFIMPKSKMKAGWVGTYAVGTQPNPGLGDVLVEYLRPLSGSASNFYSSNGQVIDNATFTVTAYDAGRQLLAGNFTLLVRRAKNPYSFLSTPVPPSQDPRSDADIKLYGVFNEVPLR</sequence>
<dbReference type="RefSeq" id="WP_190928811.1">
    <property type="nucleotide sequence ID" value="NZ_JACXAC010000010.1"/>
</dbReference>
<organism evidence="1 2">
    <name type="scientific">Hymenobacter armeniacus</name>
    <dbReference type="NCBI Taxonomy" id="2771358"/>
    <lineage>
        <taxon>Bacteria</taxon>
        <taxon>Pseudomonadati</taxon>
        <taxon>Bacteroidota</taxon>
        <taxon>Cytophagia</taxon>
        <taxon>Cytophagales</taxon>
        <taxon>Hymenobacteraceae</taxon>
        <taxon>Hymenobacter</taxon>
    </lineage>
</organism>
<reference evidence="1 2" key="1">
    <citation type="submission" date="2020-09" db="EMBL/GenBank/DDBJ databases">
        <authorList>
            <person name="Kim M.K."/>
        </authorList>
    </citation>
    <scope>NUCLEOTIDE SEQUENCE [LARGE SCALE GENOMIC DNA]</scope>
    <source>
        <strain evidence="1 2">BT189</strain>
    </source>
</reference>
<comment type="caution">
    <text evidence="1">The sequence shown here is derived from an EMBL/GenBank/DDBJ whole genome shotgun (WGS) entry which is preliminary data.</text>
</comment>
<name>A0ABR8JZ39_9BACT</name>
<evidence type="ECO:0000313" key="1">
    <source>
        <dbReference type="EMBL" id="MBD2724707.1"/>
    </source>
</evidence>
<protein>
    <submittedName>
        <fullName evidence="1">Uncharacterized protein</fullName>
    </submittedName>
</protein>
<dbReference type="PROSITE" id="PS51257">
    <property type="entry name" value="PROKAR_LIPOPROTEIN"/>
    <property type="match status" value="1"/>
</dbReference>
<accession>A0ABR8JZ39</accession>